<evidence type="ECO:0008006" key="3">
    <source>
        <dbReference type="Google" id="ProtNLM"/>
    </source>
</evidence>
<organism evidence="1 2">
    <name type="scientific">Asticcacaulis biprosthecium C19</name>
    <dbReference type="NCBI Taxonomy" id="715226"/>
    <lineage>
        <taxon>Bacteria</taxon>
        <taxon>Pseudomonadati</taxon>
        <taxon>Pseudomonadota</taxon>
        <taxon>Alphaproteobacteria</taxon>
        <taxon>Caulobacterales</taxon>
        <taxon>Caulobacteraceae</taxon>
        <taxon>Asticcacaulis</taxon>
    </lineage>
</organism>
<protein>
    <recommendedName>
        <fullName evidence="3">SGNH hydrolase-type esterase domain-containing protein</fullName>
    </recommendedName>
</protein>
<name>F4QJG4_9CAUL</name>
<gene>
    <name evidence="1" type="ORF">ABI_15870</name>
</gene>
<dbReference type="GO" id="GO:0016788">
    <property type="term" value="F:hydrolase activity, acting on ester bonds"/>
    <property type="evidence" value="ECO:0007669"/>
    <property type="project" value="UniProtKB-ARBA"/>
</dbReference>
<dbReference type="AlphaFoldDB" id="F4QJG4"/>
<dbReference type="CDD" id="cd00229">
    <property type="entry name" value="SGNH_hydrolase"/>
    <property type="match status" value="1"/>
</dbReference>
<dbReference type="RefSeq" id="WP_006272338.1">
    <property type="nucleotide sequence ID" value="NZ_GL883077.1"/>
</dbReference>
<dbReference type="Proteomes" id="UP000006512">
    <property type="component" value="Unassembled WGS sequence"/>
</dbReference>
<dbReference type="Gene3D" id="3.40.50.1110">
    <property type="entry name" value="SGNH hydrolase"/>
    <property type="match status" value="1"/>
</dbReference>
<evidence type="ECO:0000313" key="1">
    <source>
        <dbReference type="EMBL" id="EGF93147.1"/>
    </source>
</evidence>
<evidence type="ECO:0000313" key="2">
    <source>
        <dbReference type="Proteomes" id="UP000006512"/>
    </source>
</evidence>
<sequence>MSKSKKRIRAVVLGGSNTVMGLNPDYRIGYLWETFKACKKRGWKLDVIDDLSVGGTTIFNGLFRLKSCSKLKKADVLIVEYALNDTSGHEKDRKLLQHWARAYEGVIRYALAQNPRLRIISVILESRTAPAERRLSMIHAAIHRLSDVYRTRVIDIGRTLVETVGPEQACSDLYYLDSHHLAAPAVEMTKKALTRELIKAVSKRRRKRDLPEPMDPFHFADATAAGLDHLPEGPRIHRGNRRFHADGLELAGKRLVFTLVEGKLLGLNYICELSTGPAFMRCGDLLFHVNVMKPGITAGNFDFLVAASGCDFLYPPDVNRPAETRTYSISPVADGEITKTVTPRSMSLHPVNPSPTLAIVGLLYTGRMVDARIEDVLEPLPERMAGS</sequence>
<dbReference type="STRING" id="715226.ABI_15870"/>
<dbReference type="InterPro" id="IPR036514">
    <property type="entry name" value="SGNH_hydro_sf"/>
</dbReference>
<dbReference type="OrthoDB" id="8417228at2"/>
<dbReference type="eggNOG" id="COG2755">
    <property type="taxonomic scope" value="Bacteria"/>
</dbReference>
<proteinExistence type="predicted"/>
<dbReference type="EMBL" id="GL883077">
    <property type="protein sequence ID" value="EGF93147.1"/>
    <property type="molecule type" value="Genomic_DNA"/>
</dbReference>
<accession>F4QJG4</accession>
<keyword evidence="2" id="KW-1185">Reference proteome</keyword>
<dbReference type="HOGENOM" id="CLU_712991_0_0_5"/>
<dbReference type="SUPFAM" id="SSF52266">
    <property type="entry name" value="SGNH hydrolase"/>
    <property type="match status" value="1"/>
</dbReference>
<reference evidence="2" key="1">
    <citation type="submission" date="2011-03" db="EMBL/GenBank/DDBJ databases">
        <title>Draft genome sequence of Brevundimonas diminuta.</title>
        <authorList>
            <person name="Brown P.J.B."/>
            <person name="Buechlein A."/>
            <person name="Hemmerich C."/>
            <person name="Brun Y.V."/>
        </authorList>
    </citation>
    <scope>NUCLEOTIDE SEQUENCE [LARGE SCALE GENOMIC DNA]</scope>
    <source>
        <strain evidence="2">C19</strain>
    </source>
</reference>